<dbReference type="EMBL" id="BGZK01002314">
    <property type="protein sequence ID" value="GBP92845.1"/>
    <property type="molecule type" value="Genomic_DNA"/>
</dbReference>
<reference evidence="2 3" key="1">
    <citation type="journal article" date="2019" name="Commun. Biol.">
        <title>The bagworm genome reveals a unique fibroin gene that provides high tensile strength.</title>
        <authorList>
            <person name="Kono N."/>
            <person name="Nakamura H."/>
            <person name="Ohtoshi R."/>
            <person name="Tomita M."/>
            <person name="Numata K."/>
            <person name="Arakawa K."/>
        </authorList>
    </citation>
    <scope>NUCLEOTIDE SEQUENCE [LARGE SCALE GENOMIC DNA]</scope>
</reference>
<sequence length="105" mass="11459">MVLELPNNITRERKAATHIIFLSVHFPEPKKGRKASASVLVGPHPVCTKGLARRHDDRRRDSAQRAAGAGHERRPRTSKPVAGAGPRRPAETTDDTLNPCKALPS</sequence>
<evidence type="ECO:0000313" key="2">
    <source>
        <dbReference type="EMBL" id="GBP92845.1"/>
    </source>
</evidence>
<dbReference type="Proteomes" id="UP000299102">
    <property type="component" value="Unassembled WGS sequence"/>
</dbReference>
<evidence type="ECO:0000256" key="1">
    <source>
        <dbReference type="SAM" id="MobiDB-lite"/>
    </source>
</evidence>
<accession>A0A4C2A1I8</accession>
<dbReference type="AlphaFoldDB" id="A0A4C2A1I8"/>
<evidence type="ECO:0000313" key="3">
    <source>
        <dbReference type="Proteomes" id="UP000299102"/>
    </source>
</evidence>
<comment type="caution">
    <text evidence="2">The sequence shown here is derived from an EMBL/GenBank/DDBJ whole genome shotgun (WGS) entry which is preliminary data.</text>
</comment>
<feature type="compositionally biased region" description="Basic and acidic residues" evidence="1">
    <location>
        <begin position="53"/>
        <end position="63"/>
    </location>
</feature>
<gene>
    <name evidence="2" type="ORF">EVAR_66972_1</name>
</gene>
<name>A0A4C2A1I8_EUMVA</name>
<keyword evidence="3" id="KW-1185">Reference proteome</keyword>
<protein>
    <submittedName>
        <fullName evidence="2">Uncharacterized protein</fullName>
    </submittedName>
</protein>
<proteinExistence type="predicted"/>
<feature type="region of interest" description="Disordered" evidence="1">
    <location>
        <begin position="30"/>
        <end position="105"/>
    </location>
</feature>
<organism evidence="2 3">
    <name type="scientific">Eumeta variegata</name>
    <name type="common">Bagworm moth</name>
    <name type="synonym">Eumeta japonica</name>
    <dbReference type="NCBI Taxonomy" id="151549"/>
    <lineage>
        <taxon>Eukaryota</taxon>
        <taxon>Metazoa</taxon>
        <taxon>Ecdysozoa</taxon>
        <taxon>Arthropoda</taxon>
        <taxon>Hexapoda</taxon>
        <taxon>Insecta</taxon>
        <taxon>Pterygota</taxon>
        <taxon>Neoptera</taxon>
        <taxon>Endopterygota</taxon>
        <taxon>Lepidoptera</taxon>
        <taxon>Glossata</taxon>
        <taxon>Ditrysia</taxon>
        <taxon>Tineoidea</taxon>
        <taxon>Psychidae</taxon>
        <taxon>Oiketicinae</taxon>
        <taxon>Eumeta</taxon>
    </lineage>
</organism>